<dbReference type="InterPro" id="IPR026286">
    <property type="entry name" value="MaiA/AMDase"/>
</dbReference>
<dbReference type="RefSeq" id="WP_407592224.1">
    <property type="nucleotide sequence ID" value="NZ_JBHDIY010000002.1"/>
</dbReference>
<dbReference type="PANTHER" id="PTHR40267">
    <property type="entry name" value="BLR3294 PROTEIN"/>
    <property type="match status" value="1"/>
</dbReference>
<dbReference type="EMBL" id="JBHDIY010000002">
    <property type="protein sequence ID" value="MFL4470367.1"/>
    <property type="molecule type" value="Genomic_DNA"/>
</dbReference>
<evidence type="ECO:0000313" key="2">
    <source>
        <dbReference type="Proteomes" id="UP001627408"/>
    </source>
</evidence>
<gene>
    <name evidence="1" type="ORF">ACERZ8_10945</name>
</gene>
<dbReference type="Pfam" id="PF17645">
    <property type="entry name" value="Amdase"/>
    <property type="match status" value="1"/>
</dbReference>
<comment type="caution">
    <text evidence="1">The sequence shown here is derived from an EMBL/GenBank/DDBJ whole genome shotgun (WGS) entry which is preliminary data.</text>
</comment>
<reference evidence="1 2" key="1">
    <citation type="submission" date="2024-08" db="EMBL/GenBank/DDBJ databases">
        <title>Tateyamaria sp. nov., isolated from marine algae.</title>
        <authorList>
            <person name="Choi B.J."/>
            <person name="Kim J.M."/>
            <person name="Lee J.K."/>
            <person name="Choi D.G."/>
            <person name="Bayburt H."/>
            <person name="Baek J.H."/>
            <person name="Han D.M."/>
            <person name="Jeon C.O."/>
        </authorList>
    </citation>
    <scope>NUCLEOTIDE SEQUENCE [LARGE SCALE GENOMIC DNA]</scope>
    <source>
        <strain evidence="1 2">KMU-156</strain>
    </source>
</reference>
<dbReference type="Proteomes" id="UP001627408">
    <property type="component" value="Unassembled WGS sequence"/>
</dbReference>
<dbReference type="PIRSF" id="PIRSF015736">
    <property type="entry name" value="MI"/>
    <property type="match status" value="1"/>
</dbReference>
<dbReference type="InterPro" id="IPR053714">
    <property type="entry name" value="Iso_Racemase_Enz_sf"/>
</dbReference>
<organism evidence="1 2">
    <name type="scientific">Tateyamaria armeniaca</name>
    <dbReference type="NCBI Taxonomy" id="2518930"/>
    <lineage>
        <taxon>Bacteria</taxon>
        <taxon>Pseudomonadati</taxon>
        <taxon>Pseudomonadota</taxon>
        <taxon>Alphaproteobacteria</taxon>
        <taxon>Rhodobacterales</taxon>
        <taxon>Roseobacteraceae</taxon>
        <taxon>Tateyamaria</taxon>
    </lineage>
</organism>
<protein>
    <submittedName>
        <fullName evidence="1">Asp/Glu racemase</fullName>
    </submittedName>
</protein>
<evidence type="ECO:0000313" key="1">
    <source>
        <dbReference type="EMBL" id="MFL4470367.1"/>
    </source>
</evidence>
<proteinExistence type="predicted"/>
<name>A0ABW8UXG6_9RHOB</name>
<sequence length="240" mass="25332">MTQTYTKRIETRARLGLIALQADRTIEDDFRRLMPCNVSLLASRVPSGLEVTRDTLAEMEGALTGAAALFPVGHRFDVVGYGCTSGTAQIGAPVIEERVKAGTQAGAVSEPVSALIAACGALGLSGIAIVSPYVPSVSDRLRDVLRAAGIETPNFTSFDEANEEAVTQIDDASVMAAARAVMDGADVQGLFLSCTNLRTLDVIAALQDELGVPVLSSNLVLAWHMLRLAGRDVAHPRDLL</sequence>
<keyword evidence="2" id="KW-1185">Reference proteome</keyword>
<dbReference type="PANTHER" id="PTHR40267:SF1">
    <property type="entry name" value="BLR3294 PROTEIN"/>
    <property type="match status" value="1"/>
</dbReference>
<dbReference type="Gene3D" id="3.40.50.12500">
    <property type="match status" value="1"/>
</dbReference>
<accession>A0ABW8UXG6</accession>